<evidence type="ECO:0000256" key="4">
    <source>
        <dbReference type="SAM" id="MobiDB-lite"/>
    </source>
</evidence>
<feature type="repeat" description="HEAT" evidence="3">
    <location>
        <begin position="1899"/>
        <end position="1937"/>
    </location>
</feature>
<protein>
    <submittedName>
        <fullName evidence="6">Translational activator GCN1</fullName>
    </submittedName>
</protein>
<dbReference type="SUPFAM" id="SSF48371">
    <property type="entry name" value="ARM repeat"/>
    <property type="match status" value="4"/>
</dbReference>
<dbReference type="Gene3D" id="1.25.10.10">
    <property type="entry name" value="Leucine-rich Repeat Variant"/>
    <property type="match status" value="5"/>
</dbReference>
<dbReference type="Pfam" id="PF24984">
    <property type="entry name" value="HEAT_EF3_GNC1"/>
    <property type="match status" value="1"/>
</dbReference>
<feature type="compositionally biased region" description="Acidic residues" evidence="4">
    <location>
        <begin position="2483"/>
        <end position="2512"/>
    </location>
</feature>
<dbReference type="GO" id="GO:0019887">
    <property type="term" value="F:protein kinase regulator activity"/>
    <property type="evidence" value="ECO:0007669"/>
    <property type="project" value="TreeGrafter"/>
</dbReference>
<dbReference type="Pfam" id="PF24987">
    <property type="entry name" value="HEAT_EF3_N"/>
    <property type="match status" value="1"/>
</dbReference>
<evidence type="ECO:0000259" key="5">
    <source>
        <dbReference type="SMART" id="SM01349"/>
    </source>
</evidence>
<feature type="region of interest" description="Disordered" evidence="4">
    <location>
        <begin position="1447"/>
        <end position="1482"/>
    </location>
</feature>
<dbReference type="PROSITE" id="PS50077">
    <property type="entry name" value="HEAT_REPEAT"/>
    <property type="match status" value="4"/>
</dbReference>
<reference evidence="6" key="1">
    <citation type="submission" date="2016-01" db="EMBL/GenBank/DDBJ databases">
        <title>Reference transcriptome for the parasite Schistocephalus solidus: insights into the molecular evolution of parasitism.</title>
        <authorList>
            <person name="Hebert F.O."/>
            <person name="Grambauer S."/>
            <person name="Barber I."/>
            <person name="Landry C.R."/>
            <person name="Aubin-Horth N."/>
        </authorList>
    </citation>
    <scope>NUCLEOTIDE SEQUENCE</scope>
</reference>
<comment type="similarity">
    <text evidence="1">Belongs to the GCN1 family.</text>
</comment>
<feature type="region of interest" description="Disordered" evidence="4">
    <location>
        <begin position="2597"/>
        <end position="2616"/>
    </location>
</feature>
<feature type="domain" description="TOG" evidence="5">
    <location>
        <begin position="1608"/>
        <end position="1839"/>
    </location>
</feature>
<dbReference type="GO" id="GO:0006417">
    <property type="term" value="P:regulation of translation"/>
    <property type="evidence" value="ECO:0007669"/>
    <property type="project" value="TreeGrafter"/>
</dbReference>
<dbReference type="GO" id="GO:0034198">
    <property type="term" value="P:cellular response to amino acid starvation"/>
    <property type="evidence" value="ECO:0007669"/>
    <property type="project" value="TreeGrafter"/>
</dbReference>
<feature type="repeat" description="HEAT" evidence="3">
    <location>
        <begin position="1780"/>
        <end position="1818"/>
    </location>
</feature>
<dbReference type="InterPro" id="IPR016024">
    <property type="entry name" value="ARM-type_fold"/>
</dbReference>
<sequence>MDGSVEAMDASAQSTHNNDATLEDLLHGGCKLDSSSLFRRVKTIANSELRANPKELLALVAIFAESTLKKYTCSCPELVFVSKLLLLLLEDISLSSSELPKPVISILTAWALSTSLLLRSHKPRHRKLAVTLSRRLWRKDKQLWDILFQEFQSARLSAAFLPVLSIGCSFGVCPSESAECDKLKVLKRILEITLAVKKPSQPVNLEFCSHLLNYCIDENTFVSELIPASHRSFLRTPETAVSVVNVILKQLDLKLDKFAVDFIRPLANNLLSTDVAIASASSESILATALLCGEHETIAKIFELVLQKLTGPDGRRASLESRRIMLDTLGNLSLHKSNDAKLFPVALAVFVDLIGSEVSDEIVECVLLQLCRWLKRTKCPMSEKAQTLFKDRLSSTKTSPNIRLALLKCLDQAYRSGVRIAKTFTPLLVNVAQSANTEAPASPKVSEALAAACLWLQMNSTPEKTPDSLWVVLEGIKVDRKESTENAESLPIWLRHRFILAASEDVQSYLVHVMYLLLSNHPSELSDEQKSSFYRTLLLLWLYTDSKSVLADIRCCLTFHAMRDPSGRSQTLLASLNRIVDDGERARSSPASVASNDLLCVALGNVVRFGNRLVHLVNLLCSLGAACKAPNQRVSCLSRLRLTIASTGSADASTFDLSIAQRLSLFFSAVYALSHSASAAADEGAWRRLCARLILPDCAEAPILKKHLSEEAVSNTWQNLAESVMKFPALDRTRRLYLQRLLQWAPVTLGSFLSNCLSRDLSDEYLSISGDEVAIMLTEPGMLYNKELLNSLPRYQVKSNIQEEDLIPKKSAKQPKTFLESLASELTARQMETVMTEMKREEEIRTRMLKLYQSGIHRVDVLTTMVTVLRKLNWPELQQDFLKQNSSNVSSLTLSLLSNPLLAPSALYAHEQFFRLMVEVSLVQPSSDHVMVQTPTEATQRKAVSLAAWTARVHRPARLLTTASASPVESKLTVFRTANTEWLLFCRQQPLQEHTNTVLHLLAEEIPQTSVASTILLSNLLPVFVELLGASPFNTDSTEVAVDNAGTFSVPLPAEDWSWVTASLFCTCICALRRQLTTTSTEGSSISTHTPLKVSSNFSLCASLPFKELYAFIFSVLEKQALMREAGALATDESLQEADNQLTLLILDTLKEAAQVQVDYLLEFFSEENACIECTPLVYSLMMQLVSPASICRASSLVCMLVLAKRLPTLFTHSLRPLIPVQQSNTVEVSGDFEPETAATGDLADAAKGKNKNQKKKRKKAALAVASSLAIQAKMDASIADPGTWPPLNLLANTQLRLFVGRCDPSVEVVIDAESMWDLLGLRSLAEKEADGERILLNDRPRHEDLLPPTALATRLLLESTRKHPDVQVATAQALQRCLNGKSQDEIDHVLDYWLEIYHCLKETPEEPKDTSHRHAEQKVPEMPKYRLQRLGLAVALAAIVSCSKTPGWSTNSTAPSTTAPVSDSPDAKKTDSDEVDSKTTVKQSSTKAGAWLQKIFRFLVQEGLHDPDEDVRYAMLQAGLNATRVHGVTNLQQLLPILEGFLNKAPNVAELDMVRQSVVILLGSLAKYLTPEDQRVGAIFSRLLAIINFPADVVQNAVEDCLAPLAPKLPPEQLEKVCPRLMATLMSNSGYAERRGAAYALAGIVRGCGLVALKQYSIVDKLMAGLSDKSSKHRESSLFVFERLSLGLGKLFEPYVVRLIPGLLDCFGDANTAVREAAAVTSQAVMSKLSAHGIKLILPILLKVIDEDSSWRTKCQAVNVLATMTNCAPKQLSSCLPQIVPRLLAVLVDSQEGVKKAGADALAKIGTVIRNPEVQALVPYLIATLQDSLADKMTCLQMLRDTCFTHIVDAACLALIMPVLQRAFDDRSTDIRKIAAQIFGTLYSLSRKEDLEPYIPRILPGLRSCLLDPVPEVRSVTARALGAMVRGVGESCSKDLLPWLMSTLTSDQSSVDRSGAAQGLAEVLGAMGVQRLQSILPEFIKTAEATNIQPFVRDGYLMLFVYLPEVFSTDFVQFIGQILPPIRKALADECEYLRDTALKAGQRIIDLFSEEAVELLLPELEVGLADADWRIRHSSLQLTGDLLYKLSGSSGKGTTTTADEDDTFGTNMASRRILEALGTERRNRVLARLHIARSDPTYVVRQAASHIWKIVVDNTPRTLRDLMPTLIQLLISSLGSPIRDQQQVAGRALGDLVRKLGERILPEIVPYLEEGLNVEDGDRRRGVCNGLIEIMRNSVPDQIASFADRLTSPIRRSLCDSSPEVRKAGARAFDLLYAAIGTRAIDEILPALFTLLDQPETNPQALDGIRQLLVLRGKAVMPYLVPQLTQPKLDAKTFAFFAPIAGDSLSRHLNKILPCFLLAARDVPASDVDNSELQSCAVVLTSIAEVSGVRTILQELVTGLCLTESSSMAAGTTVAATAFRQGSSAYCYASLRLLHVYLEICCTLDEAESAATGAPTVEKGKLHTVRSNRRVLPDSDSSDKDADSDDSDAEDDDDDDNESFDEDDDEEDEGSSDNFSDSGERPDPREVVRRLLPEFYPSMLRNFGKLLTVSDDKILLFTWSCLESLLKYWAVVDMSAQANELRQAIKSAAGEFLRSQPPQIRRDRRASTTSSGSSQILVPGFSRPNLPLPCLVRFYSECILRGRQEAKQPAAQGLSECVTLSSGPALQPCVIKILGPMIRLLGERQPSSVRIAVVDSLATLIEKCPTATRPFTPQLQATFTKALGDAHRQIRLLGGRGLANIAAITPKIDQLLTELAAAVTSKLNPTAANAPSSGPYVQALAAAGLYPDTSLNALRLCLEKSVGKARISTLKTVVGQLLSISTLDKLPSLQPQQNLSQVEDAPVAGVENTPISAQCVRRSASACVGAALASAHGYACRLRDGPKLPTDEVCELADFEAIVPWLTKQTSDSVLLQTYALAIMAMCKVRPSSLLREEEVSTTNLRVHSLRIVSDCCLNSQAAIYLEGFRALAYWLGSAVELKVPPEDILSLIQLLSRAFKLDDAEGRMFAAHIAEHLAWRIDLQDRAFAATCTSWITHLIALLTTASRDRSSVVCVASEEALAILCQLGAPGGGKDSDAYKFCLENVEAAKRPVLEEVLSRLKKRNWNHLWQRGRLEIDDTLMDS</sequence>
<feature type="compositionally biased region" description="Low complexity" evidence="4">
    <location>
        <begin position="1450"/>
        <end position="1465"/>
    </location>
</feature>
<accession>A0A0X3NP59</accession>
<dbReference type="Pfam" id="PF24993">
    <property type="entry name" value="GNC1_N"/>
    <property type="match status" value="1"/>
</dbReference>
<dbReference type="PANTHER" id="PTHR23346">
    <property type="entry name" value="TRANSLATIONAL ACTIVATOR GCN1-RELATED"/>
    <property type="match status" value="1"/>
</dbReference>
<feature type="compositionally biased region" description="Basic and acidic residues" evidence="4">
    <location>
        <begin position="2472"/>
        <end position="2482"/>
    </location>
</feature>
<proteinExistence type="inferred from homology"/>
<dbReference type="Pfam" id="PF23271">
    <property type="entry name" value="HEAT_GCN1"/>
    <property type="match status" value="1"/>
</dbReference>
<evidence type="ECO:0000313" key="6">
    <source>
        <dbReference type="EMBL" id="JAP41731.1"/>
    </source>
</evidence>
<dbReference type="Pfam" id="PF25801">
    <property type="entry name" value="HEAT_GCN1_C_2"/>
    <property type="match status" value="1"/>
</dbReference>
<evidence type="ECO:0000256" key="3">
    <source>
        <dbReference type="PROSITE-ProRule" id="PRU00103"/>
    </source>
</evidence>
<evidence type="ECO:0000256" key="1">
    <source>
        <dbReference type="ARBA" id="ARBA00007366"/>
    </source>
</evidence>
<feature type="repeat" description="HEAT" evidence="3">
    <location>
        <begin position="2019"/>
        <end position="2055"/>
    </location>
</feature>
<dbReference type="PANTHER" id="PTHR23346:SF7">
    <property type="entry name" value="STALLED RIBOSOME SENSOR GCN1"/>
    <property type="match status" value="1"/>
</dbReference>
<dbReference type="SMART" id="SM01349">
    <property type="entry name" value="TOG"/>
    <property type="match status" value="1"/>
</dbReference>
<dbReference type="InterPro" id="IPR056810">
    <property type="entry name" value="GNC1-like_N"/>
</dbReference>
<dbReference type="GO" id="GO:0005829">
    <property type="term" value="C:cytosol"/>
    <property type="evidence" value="ECO:0007669"/>
    <property type="project" value="TreeGrafter"/>
</dbReference>
<dbReference type="EMBL" id="GEEE01021494">
    <property type="protein sequence ID" value="JAP41731.1"/>
    <property type="molecule type" value="Transcribed_RNA"/>
</dbReference>
<feature type="compositionally biased region" description="Basic and acidic residues" evidence="4">
    <location>
        <begin position="1466"/>
        <end position="1480"/>
    </location>
</feature>
<evidence type="ECO:0000256" key="2">
    <source>
        <dbReference type="ARBA" id="ARBA00022737"/>
    </source>
</evidence>
<feature type="region of interest" description="Disordered" evidence="4">
    <location>
        <begin position="2463"/>
        <end position="2527"/>
    </location>
</feature>
<dbReference type="InterPro" id="IPR021133">
    <property type="entry name" value="HEAT_type_2"/>
</dbReference>
<keyword evidence="2" id="KW-0677">Repeat</keyword>
<gene>
    <name evidence="6" type="primary">GCN1L</name>
    <name evidence="6" type="ORF">TR112411</name>
</gene>
<feature type="repeat" description="HEAT" evidence="3">
    <location>
        <begin position="1857"/>
        <end position="1895"/>
    </location>
</feature>
<dbReference type="InterPro" id="IPR057546">
    <property type="entry name" value="HEAT_GCN1"/>
</dbReference>
<dbReference type="InterPro" id="IPR034085">
    <property type="entry name" value="TOG"/>
</dbReference>
<organism evidence="6">
    <name type="scientific">Schistocephalus solidus</name>
    <name type="common">Tapeworm</name>
    <dbReference type="NCBI Taxonomy" id="70667"/>
    <lineage>
        <taxon>Eukaryota</taxon>
        <taxon>Metazoa</taxon>
        <taxon>Spiralia</taxon>
        <taxon>Lophotrochozoa</taxon>
        <taxon>Platyhelminthes</taxon>
        <taxon>Cestoda</taxon>
        <taxon>Eucestoda</taxon>
        <taxon>Diphyllobothriidea</taxon>
        <taxon>Diphyllobothriidae</taxon>
        <taxon>Schistocephalus</taxon>
    </lineage>
</organism>
<name>A0A0X3NP59_SCHSO</name>
<dbReference type="InterPro" id="IPR011989">
    <property type="entry name" value="ARM-like"/>
</dbReference>